<evidence type="ECO:0000256" key="8">
    <source>
        <dbReference type="ARBA" id="ARBA00022729"/>
    </source>
</evidence>
<dbReference type="Gene3D" id="3.30.40.10">
    <property type="entry name" value="Zinc/RING finger domain, C3HC4 (zinc finger)"/>
    <property type="match status" value="1"/>
</dbReference>
<evidence type="ECO:0000256" key="10">
    <source>
        <dbReference type="ARBA" id="ARBA00022786"/>
    </source>
</evidence>
<dbReference type="EC" id="2.3.2.27" evidence="4"/>
<dbReference type="PANTHER" id="PTHR22763:SF162">
    <property type="entry name" value="TRANSMEMBRANE E3 UBIQUITIN-PROTEIN LIGASE 1"/>
    <property type="match status" value="1"/>
</dbReference>
<keyword evidence="11" id="KW-0862">Zinc</keyword>
<feature type="transmembrane region" description="Helical" evidence="15">
    <location>
        <begin position="559"/>
        <end position="575"/>
    </location>
</feature>
<feature type="transmembrane region" description="Helical" evidence="15">
    <location>
        <begin position="493"/>
        <end position="513"/>
    </location>
</feature>
<evidence type="ECO:0000256" key="11">
    <source>
        <dbReference type="ARBA" id="ARBA00022833"/>
    </source>
</evidence>
<dbReference type="InterPro" id="IPR001841">
    <property type="entry name" value="Znf_RING"/>
</dbReference>
<feature type="transmembrane region" description="Helical" evidence="15">
    <location>
        <begin position="427"/>
        <end position="448"/>
    </location>
</feature>
<keyword evidence="7" id="KW-0479">Metal-binding</keyword>
<dbReference type="Pfam" id="PF11145">
    <property type="entry name" value="DUF2921"/>
    <property type="match status" value="1"/>
</dbReference>
<name>A0A7S2T6N7_9CHLO</name>
<evidence type="ECO:0000256" key="6">
    <source>
        <dbReference type="ARBA" id="ARBA00022692"/>
    </source>
</evidence>
<keyword evidence="5" id="KW-0808">Transferase</keyword>
<dbReference type="SMART" id="SM00184">
    <property type="entry name" value="RING"/>
    <property type="match status" value="1"/>
</dbReference>
<feature type="transmembrane region" description="Helical" evidence="15">
    <location>
        <begin position="469"/>
        <end position="487"/>
    </location>
</feature>
<dbReference type="GO" id="GO:0061630">
    <property type="term" value="F:ubiquitin protein ligase activity"/>
    <property type="evidence" value="ECO:0007669"/>
    <property type="project" value="UniProtKB-EC"/>
</dbReference>
<evidence type="ECO:0000256" key="4">
    <source>
        <dbReference type="ARBA" id="ARBA00012483"/>
    </source>
</evidence>
<evidence type="ECO:0000256" key="13">
    <source>
        <dbReference type="ARBA" id="ARBA00023136"/>
    </source>
</evidence>
<evidence type="ECO:0000256" key="9">
    <source>
        <dbReference type="ARBA" id="ARBA00022771"/>
    </source>
</evidence>
<dbReference type="InterPro" id="IPR013083">
    <property type="entry name" value="Znf_RING/FYVE/PHD"/>
</dbReference>
<comment type="catalytic activity">
    <reaction evidence="1">
        <text>S-ubiquitinyl-[E2 ubiquitin-conjugating enzyme]-L-cysteine + [acceptor protein]-L-lysine = [E2 ubiquitin-conjugating enzyme]-L-cysteine + N(6)-ubiquitinyl-[acceptor protein]-L-lysine.</text>
        <dbReference type="EC" id="2.3.2.27"/>
    </reaction>
</comment>
<feature type="domain" description="RING-type" evidence="16">
    <location>
        <begin position="617"/>
        <end position="660"/>
    </location>
</feature>
<dbReference type="SMART" id="SM00744">
    <property type="entry name" value="RINGv"/>
    <property type="match status" value="1"/>
</dbReference>
<gene>
    <name evidence="17" type="ORF">CPRI1469_LOCUS9366</name>
</gene>
<evidence type="ECO:0000256" key="15">
    <source>
        <dbReference type="SAM" id="Phobius"/>
    </source>
</evidence>
<evidence type="ECO:0000256" key="12">
    <source>
        <dbReference type="ARBA" id="ARBA00022989"/>
    </source>
</evidence>
<reference evidence="17" key="1">
    <citation type="submission" date="2021-01" db="EMBL/GenBank/DDBJ databases">
        <authorList>
            <person name="Corre E."/>
            <person name="Pelletier E."/>
            <person name="Niang G."/>
            <person name="Scheremetjew M."/>
            <person name="Finn R."/>
            <person name="Kale V."/>
            <person name="Holt S."/>
            <person name="Cochrane G."/>
            <person name="Meng A."/>
            <person name="Brown T."/>
            <person name="Cohen L."/>
        </authorList>
    </citation>
    <scope>NUCLEOTIDE SEQUENCE</scope>
    <source>
        <strain evidence="17">CCMP1205</strain>
    </source>
</reference>
<accession>A0A7S2T6N7</accession>
<sequence>MEERREVRVMRVQRGEAWQGRPEIVRFTTRDLDAMDFETRARSRRVPVALLTLFIIFLTMGFDLESDWFAGQNGSARYRYSQRLLYDGSSAEKRFNDKLDEVERAHLVRVNEKKENATGSTADGVPPPFETDLQVNPGTFGVVGDPREASGGAIYPQREGGEPAIGAGGGSFETLDIAKSYRGKWCLETINKGTELYPNVFTSDCGALAMKLTTGSGRRENSTLTYATVVLQNKDRSGELSLKMHGEFKTHRNYVVLLGSMRDMFMKNKPSRDGNSKAGRQPPYSACKISSSYQFSDTLPRQEMDRNSSTLASVGFYDSLEDGLEVDEEDLNLLFLDGVMHSENCGWRLHMNATSINMDKTISKVTNYCFMMVSIAILQLVCLVHQVRQVANPGVSLLSLGQQAIIDAYLCLIHLTAGIVADDMFSALATAAFCEFVVFSMFEMRYLIACSHSRLGNQSNWFEAQADIGTIYGRFYGVLLSGIILVYEFKDHYLFLTFLVYSFWIPQILRNAIHAYRRPLKPFFIVGMSVCRLILPLYFFGYPNNFLKVPYSPKMCFSLTFYVGAQVGLLLLQYYKGSRCFIPKMFLPEQYDYHRKLNTSQSSELCTKIQEEGGLDCVICMSSVDFKDPKNRMVTPCNHFFHKECLERWLKVKMECPTCRRKLPPAEY</sequence>
<dbReference type="PROSITE" id="PS50089">
    <property type="entry name" value="ZF_RING_2"/>
    <property type="match status" value="1"/>
</dbReference>
<dbReference type="InterPro" id="IPR021319">
    <property type="entry name" value="DUF2921"/>
</dbReference>
<feature type="transmembrane region" description="Helical" evidence="15">
    <location>
        <begin position="365"/>
        <end position="384"/>
    </location>
</feature>
<evidence type="ECO:0000256" key="3">
    <source>
        <dbReference type="ARBA" id="ARBA00004906"/>
    </source>
</evidence>
<comment type="pathway">
    <text evidence="3">Protein modification; protein ubiquitination.</text>
</comment>
<evidence type="ECO:0000256" key="7">
    <source>
        <dbReference type="ARBA" id="ARBA00022723"/>
    </source>
</evidence>
<evidence type="ECO:0000256" key="2">
    <source>
        <dbReference type="ARBA" id="ARBA00004127"/>
    </source>
</evidence>
<dbReference type="GO" id="GO:0008270">
    <property type="term" value="F:zinc ion binding"/>
    <property type="evidence" value="ECO:0007669"/>
    <property type="project" value="UniProtKB-KW"/>
</dbReference>
<proteinExistence type="predicted"/>
<evidence type="ECO:0000313" key="17">
    <source>
        <dbReference type="EMBL" id="CAD9720500.1"/>
    </source>
</evidence>
<dbReference type="PANTHER" id="PTHR22763">
    <property type="entry name" value="RING ZINC FINGER PROTEIN"/>
    <property type="match status" value="1"/>
</dbReference>
<keyword evidence="8" id="KW-0732">Signal</keyword>
<dbReference type="Pfam" id="PF13639">
    <property type="entry name" value="zf-RING_2"/>
    <property type="match status" value="1"/>
</dbReference>
<keyword evidence="9 14" id="KW-0863">Zinc-finger</keyword>
<evidence type="ECO:0000259" key="16">
    <source>
        <dbReference type="PROSITE" id="PS50089"/>
    </source>
</evidence>
<organism evidence="17">
    <name type="scientific">Chloropicon primus</name>
    <dbReference type="NCBI Taxonomy" id="1764295"/>
    <lineage>
        <taxon>Eukaryota</taxon>
        <taxon>Viridiplantae</taxon>
        <taxon>Chlorophyta</taxon>
        <taxon>Chloropicophyceae</taxon>
        <taxon>Chloropicales</taxon>
        <taxon>Chloropicaceae</taxon>
        <taxon>Chloropicon</taxon>
    </lineage>
</organism>
<dbReference type="GO" id="GO:0043161">
    <property type="term" value="P:proteasome-mediated ubiquitin-dependent protein catabolic process"/>
    <property type="evidence" value="ECO:0007669"/>
    <property type="project" value="TreeGrafter"/>
</dbReference>
<keyword evidence="6 15" id="KW-0812">Transmembrane</keyword>
<evidence type="ECO:0000256" key="1">
    <source>
        <dbReference type="ARBA" id="ARBA00000900"/>
    </source>
</evidence>
<dbReference type="InterPro" id="IPR011016">
    <property type="entry name" value="Znf_RING-CH"/>
</dbReference>
<evidence type="ECO:0000256" key="5">
    <source>
        <dbReference type="ARBA" id="ARBA00022679"/>
    </source>
</evidence>
<keyword evidence="12 15" id="KW-1133">Transmembrane helix</keyword>
<evidence type="ECO:0000256" key="14">
    <source>
        <dbReference type="PROSITE-ProRule" id="PRU00175"/>
    </source>
</evidence>
<dbReference type="InterPro" id="IPR050731">
    <property type="entry name" value="HRD1_E3_ubiq-ligases"/>
</dbReference>
<keyword evidence="10" id="KW-0833">Ubl conjugation pathway</keyword>
<comment type="subcellular location">
    <subcellularLocation>
        <location evidence="2">Endomembrane system</location>
        <topology evidence="2">Multi-pass membrane protein</topology>
    </subcellularLocation>
</comment>
<protein>
    <recommendedName>
        <fullName evidence="4">RING-type E3 ubiquitin transferase</fullName>
        <ecNumber evidence="4">2.3.2.27</ecNumber>
    </recommendedName>
</protein>
<dbReference type="EMBL" id="HBHL01014248">
    <property type="protein sequence ID" value="CAD9720500.1"/>
    <property type="molecule type" value="Transcribed_RNA"/>
</dbReference>
<feature type="transmembrane region" description="Helical" evidence="15">
    <location>
        <begin position="520"/>
        <end position="539"/>
    </location>
</feature>
<dbReference type="AlphaFoldDB" id="A0A7S2T6N7"/>
<dbReference type="GO" id="GO:0012505">
    <property type="term" value="C:endomembrane system"/>
    <property type="evidence" value="ECO:0007669"/>
    <property type="project" value="UniProtKB-SubCell"/>
</dbReference>
<keyword evidence="13 15" id="KW-0472">Membrane</keyword>
<dbReference type="SUPFAM" id="SSF57850">
    <property type="entry name" value="RING/U-box"/>
    <property type="match status" value="1"/>
</dbReference>